<dbReference type="STRING" id="649333.SAMN04487989_101357"/>
<evidence type="ECO:0000313" key="2">
    <source>
        <dbReference type="EMBL" id="SFN42646.1"/>
    </source>
</evidence>
<dbReference type="Proteomes" id="UP000198705">
    <property type="component" value="Unassembled WGS sequence"/>
</dbReference>
<sequence length="518" mass="59399">MTFSEKDIKQIESKGLTVESVNKQLQTFQSGLPFSNLVAAATIDNGVLRLNVSEIDKLIALFDAKKDQFDIIKFVPASGAATRMFKFLFQFLEEYDPAVETINSYMNTRDDKSLHIFFVGIEKFPFYSEVMDLLLKTYPDFSNLDDSFRSQLFVKAMLDENGLNYGNSPKGLLPFHEYKNKIISTAFEEHLFESALYASCNKRAKLHFTISENHKDKFSNEFLRIEEKVERKTDSQFDISFSYQKESTDTIAVTPKDEPFRLENGDLLFRPSGHGALIENLNDLDADIIFIKNIDNVVVYKYKEEVAKNKKILAGILMEIQQQAFQYLEQIEKGQLTHKEIVEIAEFLTNKMQVKISTEFEKYAEKYQIEYLQNKLNRPIRVCGMVKNEGEPGGGPFWVKDEGGTVSLQIVESAQINQKNKHQKSILKNATHFNPVDLVCGVKDYRGRKFDLTQFVDDKAAFITKKTRLGKELKALELPGLWNGSMANWNTIFVEVPLITFNPVKTVNDLLKSPHQIK</sequence>
<protein>
    <recommendedName>
        <fullName evidence="1">DUF4301 domain-containing protein</fullName>
    </recommendedName>
</protein>
<dbReference type="RefSeq" id="WP_092205930.1">
    <property type="nucleotide sequence ID" value="NZ_FOVN01000001.1"/>
</dbReference>
<accession>A0A1I4YX54</accession>
<dbReference type="InterPro" id="IPR029044">
    <property type="entry name" value="Nucleotide-diphossugar_trans"/>
</dbReference>
<dbReference type="AlphaFoldDB" id="A0A1I4YX54"/>
<dbReference type="InterPro" id="IPR025393">
    <property type="entry name" value="DUF4301"/>
</dbReference>
<gene>
    <name evidence="2" type="ORF">SAMN04487989_101357</name>
</gene>
<reference evidence="3" key="1">
    <citation type="submission" date="2016-10" db="EMBL/GenBank/DDBJ databases">
        <authorList>
            <person name="Varghese N."/>
            <person name="Submissions S."/>
        </authorList>
    </citation>
    <scope>NUCLEOTIDE SEQUENCE [LARGE SCALE GENOMIC DNA]</scope>
    <source>
        <strain evidence="3">DSM 23925</strain>
    </source>
</reference>
<dbReference type="OrthoDB" id="5572060at2"/>
<dbReference type="Pfam" id="PF14134">
    <property type="entry name" value="DUF4301"/>
    <property type="match status" value="1"/>
</dbReference>
<evidence type="ECO:0000259" key="1">
    <source>
        <dbReference type="Pfam" id="PF14134"/>
    </source>
</evidence>
<dbReference type="SUPFAM" id="SSF53448">
    <property type="entry name" value="Nucleotide-diphospho-sugar transferases"/>
    <property type="match status" value="2"/>
</dbReference>
<keyword evidence="3" id="KW-1185">Reference proteome</keyword>
<dbReference type="EMBL" id="FOVN01000001">
    <property type="protein sequence ID" value="SFN42646.1"/>
    <property type="molecule type" value="Genomic_DNA"/>
</dbReference>
<feature type="domain" description="DUF4301" evidence="1">
    <location>
        <begin position="5"/>
        <end position="516"/>
    </location>
</feature>
<name>A0A1I4YX54_9FLAO</name>
<organism evidence="2 3">
    <name type="scientific">Bizionia echini</name>
    <dbReference type="NCBI Taxonomy" id="649333"/>
    <lineage>
        <taxon>Bacteria</taxon>
        <taxon>Pseudomonadati</taxon>
        <taxon>Bacteroidota</taxon>
        <taxon>Flavobacteriia</taxon>
        <taxon>Flavobacteriales</taxon>
        <taxon>Flavobacteriaceae</taxon>
        <taxon>Bizionia</taxon>
    </lineage>
</organism>
<evidence type="ECO:0000313" key="3">
    <source>
        <dbReference type="Proteomes" id="UP000198705"/>
    </source>
</evidence>
<proteinExistence type="predicted"/>